<dbReference type="EMBL" id="KQ979615">
    <property type="protein sequence ID" value="KYN20109.1"/>
    <property type="molecule type" value="Genomic_DNA"/>
</dbReference>
<keyword evidence="2" id="KW-1185">Reference proteome</keyword>
<reference evidence="1 2" key="1">
    <citation type="submission" date="2015-09" db="EMBL/GenBank/DDBJ databases">
        <title>Trachymyrmex cornetzi WGS genome.</title>
        <authorList>
            <person name="Nygaard S."/>
            <person name="Hu H."/>
            <person name="Boomsma J."/>
            <person name="Zhang G."/>
        </authorList>
    </citation>
    <scope>NUCLEOTIDE SEQUENCE [LARGE SCALE GENOMIC DNA]</scope>
    <source>
        <strain evidence="1">Tcor2-1</strain>
        <tissue evidence="1">Whole body</tissue>
    </source>
</reference>
<dbReference type="AlphaFoldDB" id="A0A151J7X2"/>
<dbReference type="Proteomes" id="UP000078492">
    <property type="component" value="Unassembled WGS sequence"/>
</dbReference>
<name>A0A151J7X2_9HYME</name>
<evidence type="ECO:0000313" key="1">
    <source>
        <dbReference type="EMBL" id="KYN20109.1"/>
    </source>
</evidence>
<evidence type="ECO:0000313" key="2">
    <source>
        <dbReference type="Proteomes" id="UP000078492"/>
    </source>
</evidence>
<protein>
    <submittedName>
        <fullName evidence="1">Uncharacterized protein</fullName>
    </submittedName>
</protein>
<accession>A0A151J7X2</accession>
<proteinExistence type="predicted"/>
<sequence length="47" mass="5683">MDRVKEYIRRKSIERRYWECPNEKALKSPMSKPLLATSEPPIVFERC</sequence>
<organism evidence="1 2">
    <name type="scientific">Trachymyrmex cornetzi</name>
    <dbReference type="NCBI Taxonomy" id="471704"/>
    <lineage>
        <taxon>Eukaryota</taxon>
        <taxon>Metazoa</taxon>
        <taxon>Ecdysozoa</taxon>
        <taxon>Arthropoda</taxon>
        <taxon>Hexapoda</taxon>
        <taxon>Insecta</taxon>
        <taxon>Pterygota</taxon>
        <taxon>Neoptera</taxon>
        <taxon>Endopterygota</taxon>
        <taxon>Hymenoptera</taxon>
        <taxon>Apocrita</taxon>
        <taxon>Aculeata</taxon>
        <taxon>Formicoidea</taxon>
        <taxon>Formicidae</taxon>
        <taxon>Myrmicinae</taxon>
        <taxon>Trachymyrmex</taxon>
    </lineage>
</organism>
<gene>
    <name evidence="1" type="ORF">ALC57_07537</name>
</gene>